<keyword evidence="10" id="KW-1003">Cell membrane</keyword>
<evidence type="ECO:0000256" key="5">
    <source>
        <dbReference type="ARBA" id="ARBA00022679"/>
    </source>
</evidence>
<dbReference type="Pfam" id="PF02366">
    <property type="entry name" value="PMT"/>
    <property type="match status" value="1"/>
</dbReference>
<keyword evidence="8 10" id="KW-0472">Membrane</keyword>
<gene>
    <name evidence="13" type="ORF">GCM10009824_18020</name>
</gene>
<organism evidence="13 14">
    <name type="scientific">Kocuria atrinae</name>
    <dbReference type="NCBI Taxonomy" id="592377"/>
    <lineage>
        <taxon>Bacteria</taxon>
        <taxon>Bacillati</taxon>
        <taxon>Actinomycetota</taxon>
        <taxon>Actinomycetes</taxon>
        <taxon>Micrococcales</taxon>
        <taxon>Micrococcaceae</taxon>
        <taxon>Kocuria</taxon>
    </lineage>
</organism>
<evidence type="ECO:0000256" key="10">
    <source>
        <dbReference type="RuleBase" id="RU367007"/>
    </source>
</evidence>
<dbReference type="RefSeq" id="WP_344224682.1">
    <property type="nucleotide sequence ID" value="NZ_BAAAQA010000017.1"/>
</dbReference>
<dbReference type="Pfam" id="PF16192">
    <property type="entry name" value="PMT_4TMC"/>
    <property type="match status" value="1"/>
</dbReference>
<feature type="transmembrane region" description="Helical" evidence="10">
    <location>
        <begin position="278"/>
        <end position="299"/>
    </location>
</feature>
<dbReference type="PANTHER" id="PTHR10050:SF46">
    <property type="entry name" value="PROTEIN O-MANNOSYL-TRANSFERASE 2"/>
    <property type="match status" value="1"/>
</dbReference>
<keyword evidence="14" id="KW-1185">Reference proteome</keyword>
<keyword evidence="7 10" id="KW-1133">Transmembrane helix</keyword>
<comment type="pathway">
    <text evidence="2 10">Protein modification; protein glycosylation.</text>
</comment>
<dbReference type="InterPro" id="IPR032421">
    <property type="entry name" value="PMT_4TMC"/>
</dbReference>
<evidence type="ECO:0000313" key="14">
    <source>
        <dbReference type="Proteomes" id="UP001500166"/>
    </source>
</evidence>
<accession>A0ABP5JHH2</accession>
<keyword evidence="5 10" id="KW-0808">Transferase</keyword>
<keyword evidence="4 10" id="KW-0328">Glycosyltransferase</keyword>
<sequence length="535" mass="60043">MHLTASQPVTRGPSTDLRGLLLPAVTQLPRLWWVPLLIVTVLGGVLRFVNLSWPPAVVFDETYYLKDSYSLLLNGTEQQWPSDADEAFAAGKPPANLDEPSFVVHPPVGKWLIAGGLWLFGADDPFGWRFSAALFGTLSIALIFTAAWLLFRSITLATAAGLLTSLDGLHLVESRLALLDIFLMFFVLLAFVFLLLDRNHGRRRLVARFSPHGLGPWLGIRWWRIAAGVACGLAVGVKWNALFMVAALGIITVLWDMNARRIAGVKHWFWGAVIKDGLPAFVAMIGTGLVVYVITWTGWLTTANGYHRQWAEQNPGEGLQWLPPALRSLWEYHVAAYSFHAGLDSEHMYMAGPALWPILARPTSYFYESPERGVDGCTVDSCSQAILNQGNPAIWWVGIAAVLFALVLWIVKRDWRFGGLLGMYAAAYLPWFLYPDRTMFYFYALAYFPFMVLIIVGVLGVLTGRVGVAPFGDTAGTPTARNRFISRVWGHRWTTVGLVFMSLVVVCAVFFWPVWTGQTIPYDHWRWRMWFDSWI</sequence>
<evidence type="ECO:0000256" key="8">
    <source>
        <dbReference type="ARBA" id="ARBA00023136"/>
    </source>
</evidence>
<feature type="transmembrane region" description="Helical" evidence="10">
    <location>
        <begin position="31"/>
        <end position="49"/>
    </location>
</feature>
<name>A0ABP5JHH2_9MICC</name>
<dbReference type="InterPro" id="IPR027005">
    <property type="entry name" value="PMT-like"/>
</dbReference>
<protein>
    <recommendedName>
        <fullName evidence="9 10">Polyprenol-phosphate-mannose--protein mannosyltransferase</fullName>
        <ecNumber evidence="10">2.4.1.-</ecNumber>
    </recommendedName>
</protein>
<evidence type="ECO:0000256" key="1">
    <source>
        <dbReference type="ARBA" id="ARBA00004127"/>
    </source>
</evidence>
<dbReference type="EC" id="2.4.1.-" evidence="10"/>
<feature type="transmembrane region" description="Helical" evidence="10">
    <location>
        <begin position="130"/>
        <end position="151"/>
    </location>
</feature>
<dbReference type="PANTHER" id="PTHR10050">
    <property type="entry name" value="DOLICHYL-PHOSPHATE-MANNOSE--PROTEIN MANNOSYLTRANSFERASE"/>
    <property type="match status" value="1"/>
</dbReference>
<dbReference type="EMBL" id="BAAAQA010000017">
    <property type="protein sequence ID" value="GAA2118091.1"/>
    <property type="molecule type" value="Genomic_DNA"/>
</dbReference>
<evidence type="ECO:0000256" key="4">
    <source>
        <dbReference type="ARBA" id="ARBA00022676"/>
    </source>
</evidence>
<keyword evidence="6 10" id="KW-0812">Transmembrane</keyword>
<feature type="domain" description="ArnT-like N-terminal" evidence="11">
    <location>
        <begin position="106"/>
        <end position="283"/>
    </location>
</feature>
<comment type="caution">
    <text evidence="13">The sequence shown here is derived from an EMBL/GenBank/DDBJ whole genome shotgun (WGS) entry which is preliminary data.</text>
</comment>
<comment type="similarity">
    <text evidence="3 10">Belongs to the glycosyltransferase 39 family.</text>
</comment>
<feature type="transmembrane region" description="Helical" evidence="10">
    <location>
        <begin position="393"/>
        <end position="410"/>
    </location>
</feature>
<feature type="transmembrane region" description="Helical" evidence="10">
    <location>
        <begin position="417"/>
        <end position="434"/>
    </location>
</feature>
<evidence type="ECO:0000256" key="2">
    <source>
        <dbReference type="ARBA" id="ARBA00004922"/>
    </source>
</evidence>
<evidence type="ECO:0000256" key="7">
    <source>
        <dbReference type="ARBA" id="ARBA00022989"/>
    </source>
</evidence>
<feature type="transmembrane region" description="Helical" evidence="10">
    <location>
        <begin position="176"/>
        <end position="196"/>
    </location>
</feature>
<dbReference type="Proteomes" id="UP001500166">
    <property type="component" value="Unassembled WGS sequence"/>
</dbReference>
<evidence type="ECO:0000256" key="3">
    <source>
        <dbReference type="ARBA" id="ARBA00007222"/>
    </source>
</evidence>
<proteinExistence type="inferred from homology"/>
<dbReference type="InterPro" id="IPR003342">
    <property type="entry name" value="ArnT-like_N"/>
</dbReference>
<evidence type="ECO:0000259" key="12">
    <source>
        <dbReference type="Pfam" id="PF16192"/>
    </source>
</evidence>
<feature type="transmembrane region" description="Helical" evidence="10">
    <location>
        <begin position="241"/>
        <end position="257"/>
    </location>
</feature>
<comment type="subcellular location">
    <subcellularLocation>
        <location evidence="10">Cell membrane</location>
    </subcellularLocation>
    <subcellularLocation>
        <location evidence="1">Endomembrane system</location>
        <topology evidence="1">Multi-pass membrane protein</topology>
    </subcellularLocation>
</comment>
<reference evidence="14" key="1">
    <citation type="journal article" date="2019" name="Int. J. Syst. Evol. Microbiol.">
        <title>The Global Catalogue of Microorganisms (GCM) 10K type strain sequencing project: providing services to taxonomists for standard genome sequencing and annotation.</title>
        <authorList>
            <consortium name="The Broad Institute Genomics Platform"/>
            <consortium name="The Broad Institute Genome Sequencing Center for Infectious Disease"/>
            <person name="Wu L."/>
            <person name="Ma J."/>
        </authorList>
    </citation>
    <scope>NUCLEOTIDE SEQUENCE [LARGE SCALE GENOMIC DNA]</scope>
    <source>
        <strain evidence="14">JCM 15914</strain>
    </source>
</reference>
<evidence type="ECO:0000259" key="11">
    <source>
        <dbReference type="Pfam" id="PF02366"/>
    </source>
</evidence>
<feature type="transmembrane region" description="Helical" evidence="10">
    <location>
        <begin position="493"/>
        <end position="515"/>
    </location>
</feature>
<evidence type="ECO:0000256" key="9">
    <source>
        <dbReference type="ARBA" id="ARBA00093617"/>
    </source>
</evidence>
<evidence type="ECO:0000256" key="6">
    <source>
        <dbReference type="ARBA" id="ARBA00022692"/>
    </source>
</evidence>
<feature type="domain" description="Protein O-mannosyl-transferase C-terminal four TM" evidence="12">
    <location>
        <begin position="326"/>
        <end position="452"/>
    </location>
</feature>
<evidence type="ECO:0000313" key="13">
    <source>
        <dbReference type="EMBL" id="GAA2118091.1"/>
    </source>
</evidence>
<comment type="function">
    <text evidence="10">Protein O-mannosyltransferase that catalyzes the transfer of a single mannose residue from a polyprenol phospho-mannosyl lipidic donor to the hydroxyl group of selected serine and threonine residues in acceptor proteins.</text>
</comment>
<feature type="transmembrane region" description="Helical" evidence="10">
    <location>
        <begin position="440"/>
        <end position="462"/>
    </location>
</feature>